<dbReference type="AlphaFoldDB" id="A0A345E1D8"/>
<name>A0A345E1D8_9EURY</name>
<proteinExistence type="predicted"/>
<dbReference type="RefSeq" id="WP_114585156.1">
    <property type="nucleotide sequence ID" value="NZ_CP031150.1"/>
</dbReference>
<keyword evidence="1" id="KW-1133">Transmembrane helix</keyword>
<accession>A0A345E1D8</accession>
<organism evidence="2 3">
    <name type="scientific">Haloplanus rubicundus</name>
    <dbReference type="NCBI Taxonomy" id="1547898"/>
    <lineage>
        <taxon>Archaea</taxon>
        <taxon>Methanobacteriati</taxon>
        <taxon>Methanobacteriota</taxon>
        <taxon>Stenosarchaea group</taxon>
        <taxon>Halobacteria</taxon>
        <taxon>Halobacteriales</taxon>
        <taxon>Haloferacaceae</taxon>
        <taxon>Haloplanus</taxon>
    </lineage>
</organism>
<feature type="transmembrane region" description="Helical" evidence="1">
    <location>
        <begin position="28"/>
        <end position="50"/>
    </location>
</feature>
<keyword evidence="1" id="KW-0472">Membrane</keyword>
<dbReference type="KEGG" id="haj:DU500_05880"/>
<evidence type="ECO:0000313" key="3">
    <source>
        <dbReference type="Proteomes" id="UP000253273"/>
    </source>
</evidence>
<dbReference type="EMBL" id="CP031150">
    <property type="protein sequence ID" value="AXG06010.1"/>
    <property type="molecule type" value="Genomic_DNA"/>
</dbReference>
<feature type="transmembrane region" description="Helical" evidence="1">
    <location>
        <begin position="70"/>
        <end position="89"/>
    </location>
</feature>
<protein>
    <submittedName>
        <fullName evidence="2">Uncharacterized protein</fullName>
    </submittedName>
</protein>
<evidence type="ECO:0000313" key="2">
    <source>
        <dbReference type="EMBL" id="AXG06010.1"/>
    </source>
</evidence>
<sequence>MSAVDRRLPRGTTVTDPLSSIRRDAPTMALAVVGVLLVVAVGFVIIVGSIRVLLPAVYPVFPDTDPTTLAAVVGFGPALVYGVVVAVAIRRYVVRRG</sequence>
<reference evidence="2 3" key="1">
    <citation type="submission" date="2018-07" db="EMBL/GenBank/DDBJ databases">
        <title>Genome sequences of Haloplanus sp. CBA1113.</title>
        <authorList>
            <person name="Kim Y.B."/>
            <person name="Roh S.W."/>
        </authorList>
    </citation>
    <scope>NUCLEOTIDE SEQUENCE [LARGE SCALE GENOMIC DNA]</scope>
    <source>
        <strain evidence="2 3">CBA1113</strain>
    </source>
</reference>
<keyword evidence="3" id="KW-1185">Reference proteome</keyword>
<keyword evidence="1" id="KW-0812">Transmembrane</keyword>
<dbReference type="GeneID" id="37282895"/>
<dbReference type="Proteomes" id="UP000253273">
    <property type="component" value="Chromosome"/>
</dbReference>
<evidence type="ECO:0000256" key="1">
    <source>
        <dbReference type="SAM" id="Phobius"/>
    </source>
</evidence>
<gene>
    <name evidence="2" type="ORF">DU500_05880</name>
</gene>